<evidence type="ECO:0000313" key="1">
    <source>
        <dbReference type="EMBL" id="HAC7018876.1"/>
    </source>
</evidence>
<accession>A0A5H6JE84</accession>
<dbReference type="EMBL" id="DAAMJZ010000087">
    <property type="protein sequence ID" value="HAC7018876.1"/>
    <property type="molecule type" value="Genomic_DNA"/>
</dbReference>
<proteinExistence type="predicted"/>
<reference evidence="1" key="1">
    <citation type="journal article" date="2018" name="Genome Biol.">
        <title>SKESA: strategic k-mer extension for scrupulous assemblies.</title>
        <authorList>
            <person name="Souvorov A."/>
            <person name="Agarwala R."/>
            <person name="Lipman D.J."/>
        </authorList>
    </citation>
    <scope>NUCLEOTIDE SEQUENCE</scope>
    <source>
        <strain evidence="1">Salmonella enterica</strain>
    </source>
</reference>
<name>A0A5H6JE84_SALET</name>
<dbReference type="AlphaFoldDB" id="A0A5H6JE84"/>
<protein>
    <submittedName>
        <fullName evidence="1">Uncharacterized protein</fullName>
    </submittedName>
</protein>
<dbReference type="RefSeq" id="WP_048592063.1">
    <property type="nucleotide sequence ID" value="NZ_LFIH01000184.1"/>
</dbReference>
<gene>
    <name evidence="1" type="ORF">G0E07_22435</name>
</gene>
<reference evidence="1" key="2">
    <citation type="submission" date="2018-07" db="EMBL/GenBank/DDBJ databases">
        <authorList>
            <consortium name="NCBI Pathogen Detection Project"/>
        </authorList>
    </citation>
    <scope>NUCLEOTIDE SEQUENCE</scope>
    <source>
        <strain evidence="1">Salmonella enterica</strain>
    </source>
</reference>
<sequence length="80" mass="9466">MNEKTILCKPEEFNAYIYRKNEVLEAVVIYLIKRLSQIDRDIENDALHYLSQIEHKNPDVEFFSKLTHELAGKIKTTDIK</sequence>
<organism evidence="1">
    <name type="scientific">Salmonella enterica subsp. enterica serovar Napoli</name>
    <dbReference type="NCBI Taxonomy" id="1151001"/>
    <lineage>
        <taxon>Bacteria</taxon>
        <taxon>Pseudomonadati</taxon>
        <taxon>Pseudomonadota</taxon>
        <taxon>Gammaproteobacteria</taxon>
        <taxon>Enterobacterales</taxon>
        <taxon>Enterobacteriaceae</taxon>
        <taxon>Salmonella</taxon>
    </lineage>
</organism>
<comment type="caution">
    <text evidence="1">The sequence shown here is derived from an EMBL/GenBank/DDBJ whole genome shotgun (WGS) entry which is preliminary data.</text>
</comment>